<proteinExistence type="predicted"/>
<protein>
    <submittedName>
        <fullName evidence="1">Uncharacterized protein</fullName>
    </submittedName>
</protein>
<reference evidence="1" key="1">
    <citation type="submission" date="2023-04" db="EMBL/GenBank/DDBJ databases">
        <authorList>
            <person name="Vijverberg K."/>
            <person name="Xiong W."/>
            <person name="Schranz E."/>
        </authorList>
    </citation>
    <scope>NUCLEOTIDE SEQUENCE</scope>
</reference>
<evidence type="ECO:0000313" key="2">
    <source>
        <dbReference type="Proteomes" id="UP001177003"/>
    </source>
</evidence>
<evidence type="ECO:0000313" key="1">
    <source>
        <dbReference type="EMBL" id="CAI9293011.1"/>
    </source>
</evidence>
<organism evidence="1 2">
    <name type="scientific">Lactuca saligna</name>
    <name type="common">Willowleaf lettuce</name>
    <dbReference type="NCBI Taxonomy" id="75948"/>
    <lineage>
        <taxon>Eukaryota</taxon>
        <taxon>Viridiplantae</taxon>
        <taxon>Streptophyta</taxon>
        <taxon>Embryophyta</taxon>
        <taxon>Tracheophyta</taxon>
        <taxon>Spermatophyta</taxon>
        <taxon>Magnoliopsida</taxon>
        <taxon>eudicotyledons</taxon>
        <taxon>Gunneridae</taxon>
        <taxon>Pentapetalae</taxon>
        <taxon>asterids</taxon>
        <taxon>campanulids</taxon>
        <taxon>Asterales</taxon>
        <taxon>Asteraceae</taxon>
        <taxon>Cichorioideae</taxon>
        <taxon>Cichorieae</taxon>
        <taxon>Lactucinae</taxon>
        <taxon>Lactuca</taxon>
    </lineage>
</organism>
<accession>A0AA35ZIU3</accession>
<dbReference type="EMBL" id="OX465083">
    <property type="protein sequence ID" value="CAI9293011.1"/>
    <property type="molecule type" value="Genomic_DNA"/>
</dbReference>
<gene>
    <name evidence="1" type="ORF">LSALG_LOCUS32045</name>
</gene>
<name>A0AA35ZIU3_LACSI</name>
<dbReference type="Proteomes" id="UP001177003">
    <property type="component" value="Chromosome 7"/>
</dbReference>
<sequence length="132" mass="15255">MALGTLPSSRNCGGHWVTRLAQSYKQWRIPDDDFVTPIRQMEPEHIHKPTFVRRQRHRYVKIDREPTLNDFMQRIDVLKEGHRWSMASISSIMVHPGMDHPPFLQVGSVVCRDVAGPSRTQQGGYDDSEEDT</sequence>
<keyword evidence="2" id="KW-1185">Reference proteome</keyword>
<dbReference type="AlphaFoldDB" id="A0AA35ZIU3"/>